<dbReference type="Proteomes" id="UP000583929">
    <property type="component" value="Unassembled WGS sequence"/>
</dbReference>
<dbReference type="PROSITE" id="PS50985">
    <property type="entry name" value="GRAS"/>
    <property type="match status" value="1"/>
</dbReference>
<dbReference type="AlphaFoldDB" id="A0A7J6FYZ3"/>
<comment type="subcellular location">
    <subcellularLocation>
        <location evidence="1">Nucleus</location>
    </subcellularLocation>
</comment>
<dbReference type="PANTHER" id="PTHR31636">
    <property type="entry name" value="OSJNBA0084A10.13 PROTEIN-RELATED"/>
    <property type="match status" value="1"/>
</dbReference>
<evidence type="ECO:0000256" key="4">
    <source>
        <dbReference type="ARBA" id="ARBA00023242"/>
    </source>
</evidence>
<dbReference type="InterPro" id="IPR005202">
    <property type="entry name" value="TF_GRAS"/>
</dbReference>
<comment type="caution">
    <text evidence="7">The sequence shown here is derived from an EMBL/GenBank/DDBJ whole genome shotgun (WGS) entry which is preliminary data.</text>
</comment>
<dbReference type="EMBL" id="JAATIQ010000158">
    <property type="protein sequence ID" value="KAF4375964.1"/>
    <property type="molecule type" value="Genomic_DNA"/>
</dbReference>
<evidence type="ECO:0000256" key="2">
    <source>
        <dbReference type="ARBA" id="ARBA00023015"/>
    </source>
</evidence>
<dbReference type="Pfam" id="PF03514">
    <property type="entry name" value="GRAS"/>
    <property type="match status" value="1"/>
</dbReference>
<dbReference type="GO" id="GO:0005634">
    <property type="term" value="C:nucleus"/>
    <property type="evidence" value="ECO:0007669"/>
    <property type="project" value="UniProtKB-SubCell"/>
</dbReference>
<name>A0A7J6FYZ3_CANSA</name>
<accession>A0A7J6FYZ3</accession>
<feature type="region of interest" description="SAW" evidence="5">
    <location>
        <begin position="375"/>
        <end position="452"/>
    </location>
</feature>
<evidence type="ECO:0000313" key="7">
    <source>
        <dbReference type="EMBL" id="KAF4375964.1"/>
    </source>
</evidence>
<feature type="compositionally biased region" description="Low complexity" evidence="6">
    <location>
        <begin position="45"/>
        <end position="54"/>
    </location>
</feature>
<proteinExistence type="inferred from homology"/>
<sequence>MSSLHSSQLLKPDVTLSLNLSSQSNTTSFSPTFSHSHDHNHNHNHLQTTSSSSSLTKAEAEKGGVVLIQLLLSCAKHTACGNLCRADSCLSQISQLASVDGDSMQRLAARFASALALRLVKRWPGLHKALWPKPQMGRAQLASLPTFPCLGIAYSIIARTLVHSLSHQDAIHFVDFGSGDLRLWIPIFRRLAVLGEPRENGPLSLNFTFVHGNKAILDKLGLGLAKEAEALGFSFEYNALNIPLQELTSEMIKARPGEALAIVSILSLHVLLAEDDRVEAQFGGKRNKGIKDCQQMSQFLTMVKSMSPKVVLLVEQEADHNLNRLVDRFLGSLHYYSALFDSLDATFGSSSSSSDDQERLELEEMFGREIENIVACEGLDRVERHERYEKWVVRFGGAGFRPSRMWFDPVEDANKMVKVCGSESEGYKVVNNKASFVLCWHDRPLYAVSAWIS</sequence>
<evidence type="ECO:0000256" key="1">
    <source>
        <dbReference type="ARBA" id="ARBA00004123"/>
    </source>
</evidence>
<gene>
    <name evidence="7" type="ORF">G4B88_029328</name>
</gene>
<feature type="region of interest" description="Leucine repeat II (LRII)" evidence="5">
    <location>
        <begin position="219"/>
        <end position="251"/>
    </location>
</feature>
<feature type="short sequence motif" description="LXXLL motif" evidence="5">
    <location>
        <begin position="268"/>
        <end position="272"/>
    </location>
</feature>
<organism evidence="7 8">
    <name type="scientific">Cannabis sativa</name>
    <name type="common">Hemp</name>
    <name type="synonym">Marijuana</name>
    <dbReference type="NCBI Taxonomy" id="3483"/>
    <lineage>
        <taxon>Eukaryota</taxon>
        <taxon>Viridiplantae</taxon>
        <taxon>Streptophyta</taxon>
        <taxon>Embryophyta</taxon>
        <taxon>Tracheophyta</taxon>
        <taxon>Spermatophyta</taxon>
        <taxon>Magnoliopsida</taxon>
        <taxon>eudicotyledons</taxon>
        <taxon>Gunneridae</taxon>
        <taxon>Pentapetalae</taxon>
        <taxon>rosids</taxon>
        <taxon>fabids</taxon>
        <taxon>Rosales</taxon>
        <taxon>Cannabaceae</taxon>
        <taxon>Cannabis</taxon>
    </lineage>
</organism>
<feature type="region of interest" description="Disordered" evidence="6">
    <location>
        <begin position="29"/>
        <end position="54"/>
    </location>
</feature>
<keyword evidence="4" id="KW-0539">Nucleus</keyword>
<keyword evidence="3" id="KW-0804">Transcription</keyword>
<evidence type="ECO:0000256" key="6">
    <source>
        <dbReference type="SAM" id="MobiDB-lite"/>
    </source>
</evidence>
<comment type="similarity">
    <text evidence="5">Belongs to the GRAS family.</text>
</comment>
<evidence type="ECO:0000313" key="8">
    <source>
        <dbReference type="Proteomes" id="UP000583929"/>
    </source>
</evidence>
<evidence type="ECO:0000256" key="5">
    <source>
        <dbReference type="PROSITE-ProRule" id="PRU01191"/>
    </source>
</evidence>
<protein>
    <recommendedName>
        <fullName evidence="9">Scarecrow-like protein 3</fullName>
    </recommendedName>
</protein>
<comment type="caution">
    <text evidence="5">Lacks conserved residue(s) required for the propagation of feature annotation.</text>
</comment>
<reference evidence="7 8" key="1">
    <citation type="journal article" date="2020" name="bioRxiv">
        <title>Sequence and annotation of 42 cannabis genomes reveals extensive copy number variation in cannabinoid synthesis and pathogen resistance genes.</title>
        <authorList>
            <person name="Mckernan K.J."/>
            <person name="Helbert Y."/>
            <person name="Kane L.T."/>
            <person name="Ebling H."/>
            <person name="Zhang L."/>
            <person name="Liu B."/>
            <person name="Eaton Z."/>
            <person name="Mclaughlin S."/>
            <person name="Kingan S."/>
            <person name="Baybayan P."/>
            <person name="Concepcion G."/>
            <person name="Jordan M."/>
            <person name="Riva A."/>
            <person name="Barbazuk W."/>
            <person name="Harkins T."/>
        </authorList>
    </citation>
    <scope>NUCLEOTIDE SEQUENCE [LARGE SCALE GENOMIC DNA]</scope>
    <source>
        <strain evidence="8">cv. Jamaican Lion 4</strain>
        <tissue evidence="7">Leaf</tissue>
    </source>
</reference>
<keyword evidence="8" id="KW-1185">Reference proteome</keyword>
<evidence type="ECO:0000256" key="3">
    <source>
        <dbReference type="ARBA" id="ARBA00023163"/>
    </source>
</evidence>
<evidence type="ECO:0008006" key="9">
    <source>
        <dbReference type="Google" id="ProtNLM"/>
    </source>
</evidence>
<keyword evidence="2" id="KW-0805">Transcription regulation</keyword>